<organism evidence="2 3">
    <name type="scientific">Corynespora cassiicola Philippines</name>
    <dbReference type="NCBI Taxonomy" id="1448308"/>
    <lineage>
        <taxon>Eukaryota</taxon>
        <taxon>Fungi</taxon>
        <taxon>Dikarya</taxon>
        <taxon>Ascomycota</taxon>
        <taxon>Pezizomycotina</taxon>
        <taxon>Dothideomycetes</taxon>
        <taxon>Pleosporomycetidae</taxon>
        <taxon>Pleosporales</taxon>
        <taxon>Corynesporascaceae</taxon>
        <taxon>Corynespora</taxon>
    </lineage>
</organism>
<dbReference type="AlphaFoldDB" id="A0A2T2P8C9"/>
<dbReference type="Proteomes" id="UP000240883">
    <property type="component" value="Unassembled WGS sequence"/>
</dbReference>
<reference evidence="2 3" key="1">
    <citation type="journal article" date="2018" name="Front. Microbiol.">
        <title>Genome-Wide Analysis of Corynespora cassiicola Leaf Fall Disease Putative Effectors.</title>
        <authorList>
            <person name="Lopez D."/>
            <person name="Ribeiro S."/>
            <person name="Label P."/>
            <person name="Fumanal B."/>
            <person name="Venisse J.S."/>
            <person name="Kohler A."/>
            <person name="de Oliveira R.R."/>
            <person name="Labutti K."/>
            <person name="Lipzen A."/>
            <person name="Lail K."/>
            <person name="Bauer D."/>
            <person name="Ohm R.A."/>
            <person name="Barry K.W."/>
            <person name="Spatafora J."/>
            <person name="Grigoriev I.V."/>
            <person name="Martin F.M."/>
            <person name="Pujade-Renaud V."/>
        </authorList>
    </citation>
    <scope>NUCLEOTIDE SEQUENCE [LARGE SCALE GENOMIC DNA]</scope>
    <source>
        <strain evidence="2 3">Philippines</strain>
    </source>
</reference>
<accession>A0A2T2P8C9</accession>
<evidence type="ECO:0000313" key="3">
    <source>
        <dbReference type="Proteomes" id="UP000240883"/>
    </source>
</evidence>
<proteinExistence type="predicted"/>
<sequence>MVRVDFHSMAHTLWAIYESSRRLVVIFFGTYHLHSAKISHQQLTAIPLPFPKVYTYCSIYFSSALRQNLAMDNPGSANPHHMVFQAFRQDVVDAGWPSLLKHIPTYNPRPVMNKEGSKHGINSVTLFNRAHIFVGIHQRSRYEPISHVYALVESERAKVYFLRPSSELNSKPWLKVPAEDRLVHAGAMWSLSWEKVELLPQFEQLEAHKQNPENLRGALLALLQYYLLQWVSRPNHGDSKKYRTPAIHELVSAAKSLAVHKGIVLERIPRAPAYDGYSRQLSEIRRQMGASETKKRKRNDDDTSAYAARAPTATADSELLRVNLGILPLVKASLLNIIFQSRLYANRHHEDGRDRHSGVSASTRICTRTRSLPSAEPLPTLFPHLLLPRPRRAPSARRRASRPGQAPTRRRCSARHGNQRGSAPQIAGHVSVHDAKSAGELAGGAAVAGGGCGGAKKGGRGPTGVEREDVERFGGDGEADGGEGGCG</sequence>
<keyword evidence="3" id="KW-1185">Reference proteome</keyword>
<protein>
    <submittedName>
        <fullName evidence="2">Uncharacterized protein</fullName>
    </submittedName>
</protein>
<name>A0A2T2P8C9_CORCC</name>
<feature type="region of interest" description="Disordered" evidence="1">
    <location>
        <begin position="350"/>
        <end position="427"/>
    </location>
</feature>
<evidence type="ECO:0000313" key="2">
    <source>
        <dbReference type="EMBL" id="PSN73826.1"/>
    </source>
</evidence>
<feature type="compositionally biased region" description="Gly residues" evidence="1">
    <location>
        <begin position="449"/>
        <end position="462"/>
    </location>
</feature>
<feature type="compositionally biased region" description="Polar residues" evidence="1">
    <location>
        <begin position="359"/>
        <end position="372"/>
    </location>
</feature>
<evidence type="ECO:0000256" key="1">
    <source>
        <dbReference type="SAM" id="MobiDB-lite"/>
    </source>
</evidence>
<feature type="region of interest" description="Disordered" evidence="1">
    <location>
        <begin position="449"/>
        <end position="487"/>
    </location>
</feature>
<feature type="compositionally biased region" description="Basic residues" evidence="1">
    <location>
        <begin position="408"/>
        <end position="418"/>
    </location>
</feature>
<gene>
    <name evidence="2" type="ORF">BS50DRAFT_334</name>
</gene>
<feature type="compositionally biased region" description="Low complexity" evidence="1">
    <location>
        <begin position="377"/>
        <end position="388"/>
    </location>
</feature>
<dbReference type="EMBL" id="KZ678128">
    <property type="protein sequence ID" value="PSN73826.1"/>
    <property type="molecule type" value="Genomic_DNA"/>
</dbReference>
<feature type="compositionally biased region" description="Basic and acidic residues" evidence="1">
    <location>
        <begin position="465"/>
        <end position="475"/>
    </location>
</feature>
<feature type="compositionally biased region" description="Basic residues" evidence="1">
    <location>
        <begin position="389"/>
        <end position="401"/>
    </location>
</feature>
<feature type="region of interest" description="Disordered" evidence="1">
    <location>
        <begin position="285"/>
        <end position="309"/>
    </location>
</feature>